<proteinExistence type="predicted"/>
<accession>A0A5B9Q755</accession>
<dbReference type="RefSeq" id="WP_148073434.1">
    <property type="nucleotide sequence ID" value="NZ_CP042913.1"/>
</dbReference>
<dbReference type="NCBIfam" id="TIGR03032">
    <property type="entry name" value="TIGR03032 family protein"/>
    <property type="match status" value="1"/>
</dbReference>
<dbReference type="AlphaFoldDB" id="A0A5B9Q755"/>
<protein>
    <recommendedName>
        <fullName evidence="2">Conserved hypothetical protein CHP03032 domain-containing protein</fullName>
    </recommendedName>
</protein>
<reference evidence="3 4" key="1">
    <citation type="submission" date="2019-08" db="EMBL/GenBank/DDBJ databases">
        <title>Deep-cultivation of Planctomycetes and their phenomic and genomic characterization uncovers novel biology.</title>
        <authorList>
            <person name="Wiegand S."/>
            <person name="Jogler M."/>
            <person name="Boedeker C."/>
            <person name="Pinto D."/>
            <person name="Vollmers J."/>
            <person name="Rivas-Marin E."/>
            <person name="Kohn T."/>
            <person name="Peeters S.H."/>
            <person name="Heuer A."/>
            <person name="Rast P."/>
            <person name="Oberbeckmann S."/>
            <person name="Bunk B."/>
            <person name="Jeske O."/>
            <person name="Meyerdierks A."/>
            <person name="Storesund J.E."/>
            <person name="Kallscheuer N."/>
            <person name="Luecker S."/>
            <person name="Lage O.M."/>
            <person name="Pohl T."/>
            <person name="Merkel B.J."/>
            <person name="Hornburger P."/>
            <person name="Mueller R.-W."/>
            <person name="Bruemmer F."/>
            <person name="Labrenz M."/>
            <person name="Spormann A.M."/>
            <person name="Op den Camp H."/>
            <person name="Overmann J."/>
            <person name="Amann R."/>
            <person name="Jetten M.S.M."/>
            <person name="Mascher T."/>
            <person name="Medema M.H."/>
            <person name="Devos D.P."/>
            <person name="Kaster A.-K."/>
            <person name="Ovreas L."/>
            <person name="Rohde M."/>
            <person name="Galperin M.Y."/>
            <person name="Jogler C."/>
        </authorList>
    </citation>
    <scope>NUCLEOTIDE SEQUENCE [LARGE SCALE GENOMIC DNA]</scope>
    <source>
        <strain evidence="3 4">Pr1d</strain>
    </source>
</reference>
<name>A0A5B9Q755_9BACT</name>
<evidence type="ECO:0000259" key="2">
    <source>
        <dbReference type="Pfam" id="PF16261"/>
    </source>
</evidence>
<dbReference type="SUPFAM" id="SSF63825">
    <property type="entry name" value="YWTD domain"/>
    <property type="match status" value="1"/>
</dbReference>
<dbReference type="OrthoDB" id="238183at2"/>
<evidence type="ECO:0000313" key="3">
    <source>
        <dbReference type="EMBL" id="QEG34844.1"/>
    </source>
</evidence>
<gene>
    <name evidence="3" type="ORF">Pr1d_21300</name>
</gene>
<feature type="domain" description="Conserved hypothetical protein CHP03032" evidence="2">
    <location>
        <begin position="30"/>
        <end position="348"/>
    </location>
</feature>
<dbReference type="Pfam" id="PF16261">
    <property type="entry name" value="DUF4915"/>
    <property type="match status" value="1"/>
</dbReference>
<feature type="region of interest" description="Disordered" evidence="1">
    <location>
        <begin position="1"/>
        <end position="28"/>
    </location>
</feature>
<sequence>MSDTSNTNGAIEPETAPDAPPPLRSVHTSNLPQIFSEGAFSLLVTTYQAGKLVLLRNDKGVLNTHFRNFLKPMGLAVHGGKLAIGCSIDIWEFHNVPAVCQRLDDHEENKETGFQHDACFLPRRSHTTGDMQIHEMAWVDDELWFVNTAFSCLATRSELNSFEPRWRPKFITELVPGDYCHLNGLATRDGRIRYVTALGETNTPGGWRDNKRDGGLLIDVDSNEIIVRGLSMPHSPRWYRDKLWLLESGNGTFGTVDLDTGKYEQVAELPGFTRGISFLGPLAFIGLSQVRESAVFSGIPLVERLEERTCGVWVINIETGQTVAFCRFEDAVQEIFAVEVLLGSRFPDLVNHDVELIGRSYVLGDEALAQVPADLRAGTPKRRE</sequence>
<evidence type="ECO:0000256" key="1">
    <source>
        <dbReference type="SAM" id="MobiDB-lite"/>
    </source>
</evidence>
<dbReference type="Proteomes" id="UP000323917">
    <property type="component" value="Chromosome"/>
</dbReference>
<dbReference type="EMBL" id="CP042913">
    <property type="protein sequence ID" value="QEG34844.1"/>
    <property type="molecule type" value="Genomic_DNA"/>
</dbReference>
<dbReference type="InterPro" id="IPR017481">
    <property type="entry name" value="CHP03032"/>
</dbReference>
<organism evidence="3 4">
    <name type="scientific">Bythopirellula goksoeyrii</name>
    <dbReference type="NCBI Taxonomy" id="1400387"/>
    <lineage>
        <taxon>Bacteria</taxon>
        <taxon>Pseudomonadati</taxon>
        <taxon>Planctomycetota</taxon>
        <taxon>Planctomycetia</taxon>
        <taxon>Pirellulales</taxon>
        <taxon>Lacipirellulaceae</taxon>
        <taxon>Bythopirellula</taxon>
    </lineage>
</organism>
<evidence type="ECO:0000313" key="4">
    <source>
        <dbReference type="Proteomes" id="UP000323917"/>
    </source>
</evidence>
<keyword evidence="4" id="KW-1185">Reference proteome</keyword>
<dbReference type="KEGG" id="bgok:Pr1d_21300"/>